<dbReference type="EnsemblMetazoa" id="MDOA008305-RC">
    <property type="protein sequence ID" value="MDOA008305-PC"/>
    <property type="gene ID" value="MDOA008305"/>
</dbReference>
<evidence type="ECO:0000256" key="1">
    <source>
        <dbReference type="SAM" id="MobiDB-lite"/>
    </source>
</evidence>
<dbReference type="EnsemblMetazoa" id="MDOA008305-RE">
    <property type="protein sequence ID" value="MDOA008305-PE"/>
    <property type="gene ID" value="MDOA008305"/>
</dbReference>
<dbReference type="OrthoDB" id="10045710at2759"/>
<accession>A0A1I8MTJ7</accession>
<feature type="compositionally biased region" description="Low complexity" evidence="1">
    <location>
        <begin position="433"/>
        <end position="446"/>
    </location>
</feature>
<evidence type="ECO:0008006" key="5">
    <source>
        <dbReference type="Google" id="ProtNLM"/>
    </source>
</evidence>
<feature type="compositionally biased region" description="Polar residues" evidence="1">
    <location>
        <begin position="754"/>
        <end position="772"/>
    </location>
</feature>
<feature type="compositionally biased region" description="Low complexity" evidence="1">
    <location>
        <begin position="207"/>
        <end position="220"/>
    </location>
</feature>
<feature type="compositionally biased region" description="Polar residues" evidence="1">
    <location>
        <begin position="394"/>
        <end position="411"/>
    </location>
</feature>
<feature type="region of interest" description="Disordered" evidence="1">
    <location>
        <begin position="754"/>
        <end position="778"/>
    </location>
</feature>
<dbReference type="EnsemblMetazoa" id="MDOA008305-RB">
    <property type="protein sequence ID" value="MDOA008305-PB"/>
    <property type="gene ID" value="MDOA008305"/>
</dbReference>
<dbReference type="GO" id="GO:0005886">
    <property type="term" value="C:plasma membrane"/>
    <property type="evidence" value="ECO:0007669"/>
    <property type="project" value="TreeGrafter"/>
</dbReference>
<dbReference type="InterPro" id="IPR000261">
    <property type="entry name" value="EH_dom"/>
</dbReference>
<dbReference type="VEuPathDB" id="VectorBase:MDOA008305"/>
<dbReference type="SUPFAM" id="SSF47473">
    <property type="entry name" value="EF-hand"/>
    <property type="match status" value="2"/>
</dbReference>
<protein>
    <recommendedName>
        <fullName evidence="5">EF hand protein</fullName>
    </recommendedName>
</protein>
<dbReference type="STRING" id="7370.A0A1I8MTJ7"/>
<dbReference type="InterPro" id="IPR002048">
    <property type="entry name" value="EF_hand_dom"/>
</dbReference>
<gene>
    <name evidence="4" type="primary">101901206</name>
</gene>
<evidence type="ECO:0000259" key="2">
    <source>
        <dbReference type="PROSITE" id="PS50031"/>
    </source>
</evidence>
<dbReference type="Pfam" id="PF12763">
    <property type="entry name" value="EH"/>
    <property type="match status" value="1"/>
</dbReference>
<proteinExistence type="predicted"/>
<dbReference type="eggNOG" id="KOG1955">
    <property type="taxonomic scope" value="Eukaryota"/>
</dbReference>
<evidence type="ECO:0000259" key="3">
    <source>
        <dbReference type="PROSITE" id="PS50222"/>
    </source>
</evidence>
<dbReference type="AlphaFoldDB" id="A0A1I8MTJ7"/>
<dbReference type="PANTHER" id="PTHR11216:SF174">
    <property type="entry name" value="GH06923P"/>
    <property type="match status" value="1"/>
</dbReference>
<feature type="region of interest" description="Disordered" evidence="1">
    <location>
        <begin position="686"/>
        <end position="712"/>
    </location>
</feature>
<feature type="compositionally biased region" description="Polar residues" evidence="1">
    <location>
        <begin position="466"/>
        <end position="537"/>
    </location>
</feature>
<dbReference type="GO" id="GO:0005509">
    <property type="term" value="F:calcium ion binding"/>
    <property type="evidence" value="ECO:0007669"/>
    <property type="project" value="InterPro"/>
</dbReference>
<feature type="region of interest" description="Disordered" evidence="1">
    <location>
        <begin position="433"/>
        <end position="539"/>
    </location>
</feature>
<dbReference type="PROSITE" id="PS50031">
    <property type="entry name" value="EH"/>
    <property type="match status" value="1"/>
</dbReference>
<evidence type="ECO:0000313" key="4">
    <source>
        <dbReference type="EnsemblMetazoa" id="MDOA008305-PC"/>
    </source>
</evidence>
<dbReference type="VEuPathDB" id="VectorBase:MDOMA2_000235"/>
<feature type="region of interest" description="Disordered" evidence="1">
    <location>
        <begin position="803"/>
        <end position="838"/>
    </location>
</feature>
<feature type="region of interest" description="Disordered" evidence="1">
    <location>
        <begin position="107"/>
        <end position="223"/>
    </location>
</feature>
<feature type="domain" description="EF-hand" evidence="3">
    <location>
        <begin position="309"/>
        <end position="344"/>
    </location>
</feature>
<dbReference type="EnsemblMetazoa" id="MDOA008305-RD">
    <property type="protein sequence ID" value="MDOA008305-PD"/>
    <property type="gene ID" value="MDOA008305"/>
</dbReference>
<dbReference type="PANTHER" id="PTHR11216">
    <property type="entry name" value="EH DOMAIN"/>
    <property type="match status" value="1"/>
</dbReference>
<dbReference type="GO" id="GO:0005737">
    <property type="term" value="C:cytoplasm"/>
    <property type="evidence" value="ECO:0007669"/>
    <property type="project" value="TreeGrafter"/>
</dbReference>
<feature type="domain" description="EH" evidence="2">
    <location>
        <begin position="276"/>
        <end position="365"/>
    </location>
</feature>
<dbReference type="Gene3D" id="1.10.238.10">
    <property type="entry name" value="EF-hand"/>
    <property type="match status" value="2"/>
</dbReference>
<dbReference type="InterPro" id="IPR011992">
    <property type="entry name" value="EF-hand-dom_pair"/>
</dbReference>
<dbReference type="SMART" id="SM00027">
    <property type="entry name" value="EH"/>
    <property type="match status" value="1"/>
</dbReference>
<dbReference type="PROSITE" id="PS50222">
    <property type="entry name" value="EF_HAND_2"/>
    <property type="match status" value="1"/>
</dbReference>
<feature type="compositionally biased region" description="Acidic residues" evidence="1">
    <location>
        <begin position="255"/>
        <end position="264"/>
    </location>
</feature>
<name>A0A1I8MTJ7_MUSDO</name>
<dbReference type="GO" id="GO:0016197">
    <property type="term" value="P:endosomal transport"/>
    <property type="evidence" value="ECO:0007669"/>
    <property type="project" value="TreeGrafter"/>
</dbReference>
<feature type="compositionally biased region" description="Polar residues" evidence="1">
    <location>
        <begin position="806"/>
        <end position="823"/>
    </location>
</feature>
<sequence>MEEVSLTETESRYYGDLFLCCDEEKTGKIPMLKASELFRSANLSSEKILEIISLAGIPDTAIHVSRAQFYSCLKLIAAYQASLQLRQELIAASVQLPLPRFSWNDTGSKLEVNNHQPHHHAIPPPPVTDRRNSLQRRTEWTDANPIGSRRNSSSTHQHKSDICAASSDLQSTDSEVEQCESSCGGEEGIAGNMHSKHHRGGSPEAWSTNSDSPTPTPTNTERPWAKETLWQGLLGDEHRQLLGTEEESSDRHSSDDDDEDDNETDLEAVYQITPEQREYYFNQFKAVHHDINGLLSGQAARVFFEKSRIPVEELRHIWQLCDVTRDGALSLAEFTAAMHLVVLRRNNIPLPATLPQCLHPTVLKRTTLANHMLNPEPAEADLLHLDEDEEDNTDNTIVGMNTGMSLTGNSTSSARMLNENAVMNLSTLSASSQASASSRQVATTATKNPHSLTPPTIPPPPPVKNRSISNSPKVDQPTASPPLNVTSSKPSYSTSKDNSLWSTTVGNEDHSQFITTTDTQPSQWTKFNESPTSNVSSPGPKPVNFDMQRTAQAVVSDPQILHPVPLRVTPVGGVVTTNATVAPTIDKLNHEPSADSVLAVRESSPKSSIFATNNTSQHRDSLQNNDLRAIQRPQAKKIPPKNIGAIPPPPQREPATVAIAASNMASHAAETSSSSGVNILSTSMLISKKDPPPLPPPRPHRHGRSSSLDLNKFKIGTPSGTQPEIMAQASFDLQTSTGFADFAHFPDDNLTANVNSDPQQMYSLPPQSSTTGRGLPSAAVALPPTRLSLQSNQRVSAFEVYRKPNTPRNSQSPKPVAAPNSQQVPPPIPPPFGSGGATALTTLPNSDLYEKRVNAISETLRHVSFKQESNNNMTDVLRHLREQNNLLLRLCNDLSDELLTVQTRKEEMRLQLEASASLICNDGVIGFPPSAAATTTASNSNLGAPMGLCVRTGSSISAPVTANVTGGSGSSGVHSNV</sequence>
<feature type="region of interest" description="Disordered" evidence="1">
    <location>
        <begin position="243"/>
        <end position="264"/>
    </location>
</feature>
<feature type="compositionally biased region" description="Basic and acidic residues" evidence="1">
    <location>
        <begin position="128"/>
        <end position="140"/>
    </location>
</feature>
<reference evidence="4" key="1">
    <citation type="submission" date="2020-05" db="UniProtKB">
        <authorList>
            <consortium name="EnsemblMetazoa"/>
        </authorList>
    </citation>
    <scope>IDENTIFICATION</scope>
    <source>
        <strain evidence="4">Aabys</strain>
    </source>
</reference>
<organism evidence="4">
    <name type="scientific">Musca domestica</name>
    <name type="common">House fly</name>
    <dbReference type="NCBI Taxonomy" id="7370"/>
    <lineage>
        <taxon>Eukaryota</taxon>
        <taxon>Metazoa</taxon>
        <taxon>Ecdysozoa</taxon>
        <taxon>Arthropoda</taxon>
        <taxon>Hexapoda</taxon>
        <taxon>Insecta</taxon>
        <taxon>Pterygota</taxon>
        <taxon>Neoptera</taxon>
        <taxon>Endopterygota</taxon>
        <taxon>Diptera</taxon>
        <taxon>Brachycera</taxon>
        <taxon>Muscomorpha</taxon>
        <taxon>Muscoidea</taxon>
        <taxon>Muscidae</taxon>
        <taxon>Musca</taxon>
    </lineage>
</organism>
<dbReference type="CDD" id="cd00052">
    <property type="entry name" value="EH"/>
    <property type="match status" value="1"/>
</dbReference>
<dbReference type="GO" id="GO:0006897">
    <property type="term" value="P:endocytosis"/>
    <property type="evidence" value="ECO:0007669"/>
    <property type="project" value="TreeGrafter"/>
</dbReference>
<feature type="region of interest" description="Disordered" evidence="1">
    <location>
        <begin position="392"/>
        <end position="411"/>
    </location>
</feature>